<accession>A0A6G1FPY3</accession>
<keyword evidence="2" id="KW-1185">Reference proteome</keyword>
<dbReference type="AlphaFoldDB" id="A0A6G1FPY3"/>
<sequence length="76" mass="8695">PVCAYPSTWSLVSVHLVVRSVHLVVRIRAYPAPSVYRLRHDPIPAPFFTYLSPFSPFLTPPPPFYIPTSFVTTNFY</sequence>
<dbReference type="EMBL" id="ML975209">
    <property type="protein sequence ID" value="KAF1807864.1"/>
    <property type="molecule type" value="Genomic_DNA"/>
</dbReference>
<evidence type="ECO:0000313" key="3">
    <source>
        <dbReference type="RefSeq" id="XP_033529495.1"/>
    </source>
</evidence>
<dbReference type="GeneID" id="54421045"/>
<proteinExistence type="predicted"/>
<dbReference type="RefSeq" id="XP_033529495.1">
    <property type="nucleotide sequence ID" value="XM_033680475.1"/>
</dbReference>
<dbReference type="Proteomes" id="UP000504638">
    <property type="component" value="Unplaced"/>
</dbReference>
<feature type="non-terminal residue" evidence="1">
    <location>
        <position position="1"/>
    </location>
</feature>
<reference evidence="1 3" key="1">
    <citation type="submission" date="2020-01" db="EMBL/GenBank/DDBJ databases">
        <authorList>
            <consortium name="DOE Joint Genome Institute"/>
            <person name="Haridas S."/>
            <person name="Albert R."/>
            <person name="Binder M."/>
            <person name="Bloem J."/>
            <person name="Labutti K."/>
            <person name="Salamov A."/>
            <person name="Andreopoulos B."/>
            <person name="Baker S.E."/>
            <person name="Barry K."/>
            <person name="Bills G."/>
            <person name="Bluhm B.H."/>
            <person name="Cannon C."/>
            <person name="Castanera R."/>
            <person name="Culley D.E."/>
            <person name="Daum C."/>
            <person name="Ezra D."/>
            <person name="Gonzalez J.B."/>
            <person name="Henrissat B."/>
            <person name="Kuo A."/>
            <person name="Liang C."/>
            <person name="Lipzen A."/>
            <person name="Lutzoni F."/>
            <person name="Magnuson J."/>
            <person name="Mondo S."/>
            <person name="Nolan M."/>
            <person name="Ohm R."/>
            <person name="Pangilinan J."/>
            <person name="Park H.-J."/>
            <person name="Ramirez L."/>
            <person name="Alfaro M."/>
            <person name="Sun H."/>
            <person name="Tritt A."/>
            <person name="Yoshinaga Y."/>
            <person name="Zwiers L.-H."/>
            <person name="Turgeon B.G."/>
            <person name="Goodwin S.B."/>
            <person name="Spatafora J.W."/>
            <person name="Crous P.W."/>
            <person name="Grigoriev I.V."/>
        </authorList>
    </citation>
    <scope>NUCLEOTIDE SEQUENCE</scope>
    <source>
        <strain evidence="1 3">CBS 781.70</strain>
    </source>
</reference>
<protein>
    <submittedName>
        <fullName evidence="1 3">Uncharacterized protein</fullName>
    </submittedName>
</protein>
<organism evidence="1">
    <name type="scientific">Eremomyces bilateralis CBS 781.70</name>
    <dbReference type="NCBI Taxonomy" id="1392243"/>
    <lineage>
        <taxon>Eukaryota</taxon>
        <taxon>Fungi</taxon>
        <taxon>Dikarya</taxon>
        <taxon>Ascomycota</taxon>
        <taxon>Pezizomycotina</taxon>
        <taxon>Dothideomycetes</taxon>
        <taxon>Dothideomycetes incertae sedis</taxon>
        <taxon>Eremomycetales</taxon>
        <taxon>Eremomycetaceae</taxon>
        <taxon>Eremomyces</taxon>
    </lineage>
</organism>
<reference evidence="3" key="2">
    <citation type="submission" date="2020-04" db="EMBL/GenBank/DDBJ databases">
        <authorList>
            <consortium name="NCBI Genome Project"/>
        </authorList>
    </citation>
    <scope>NUCLEOTIDE SEQUENCE</scope>
    <source>
        <strain evidence="3">CBS 781.70</strain>
    </source>
</reference>
<evidence type="ECO:0000313" key="2">
    <source>
        <dbReference type="Proteomes" id="UP000504638"/>
    </source>
</evidence>
<gene>
    <name evidence="1 3" type="ORF">P152DRAFT_463131</name>
</gene>
<evidence type="ECO:0000313" key="1">
    <source>
        <dbReference type="EMBL" id="KAF1807864.1"/>
    </source>
</evidence>
<reference evidence="3" key="3">
    <citation type="submission" date="2025-04" db="UniProtKB">
        <authorList>
            <consortium name="RefSeq"/>
        </authorList>
    </citation>
    <scope>IDENTIFICATION</scope>
    <source>
        <strain evidence="3">CBS 781.70</strain>
    </source>
</reference>
<name>A0A6G1FPY3_9PEZI</name>